<evidence type="ECO:0000313" key="1">
    <source>
        <dbReference type="EMBL" id="AOO82703.1"/>
    </source>
</evidence>
<gene>
    <name evidence="1" type="ORF">BHK69_21680</name>
</gene>
<evidence type="ECO:0000313" key="2">
    <source>
        <dbReference type="Proteomes" id="UP000094969"/>
    </source>
</evidence>
<sequence length="510" mass="53943">MNELNPVPAADAALAERSRKFGASEGNEGIVRCDACPVLCRIRPGRSGACSRYANDNGLLVRTDPVVLLAEAVEVGGPVVPFAENAEDWDGKILPANRAFVTGIGSGTTYPDYKPAPFIVSSQHEGVDTVTVVTEGIFSYCGVKVKIDTDRHLGPETAAVRANGEQIGHVTTAEYGSQMLSLGGVRHLTGGSKKEGNATCEAMLKLSNGEAVELTIDGGHGVIVQAGHAPIVDGKPETRMRVGCGSATIGIFAKQWQGHVDEVIVVDDHITGVLTEHQAGRVLDMKPAGIRVRGRKSTPGRYFQVAQPGLGWGGTDITEPLSIIQKIDAGLAWPGMRLLMTSTTGEDSLYCVLDENLLPVEAEMPAAVRQVVERIGENCEPSLCTVTFMAGAGGSLRAGVTENPVLLTRSVQSGTTRVTMGGAPVYVWPGGGITVMVDVLRMPKNAFGYVPTPAIVAPIEFTLSRELYLASGGHADEIVPMEEILRAHGGQARIENAVAENPWPLRRDVG</sequence>
<keyword evidence="2" id="KW-1185">Reference proteome</keyword>
<dbReference type="EMBL" id="CP017147">
    <property type="protein sequence ID" value="AOO82703.1"/>
    <property type="molecule type" value="Genomic_DNA"/>
</dbReference>
<reference evidence="1 2" key="1">
    <citation type="journal article" date="2015" name="Antonie Van Leeuwenhoek">
        <title>Bosea vaviloviae sp. nov., a new species of slow-growing rhizobia isolated from nodules of the relict species Vavilovia formosa (Stev.) Fed.</title>
        <authorList>
            <person name="Safronova V.I."/>
            <person name="Kuznetsova I.G."/>
            <person name="Sazanova A.L."/>
            <person name="Kimeklis A.K."/>
            <person name="Belimov A.A."/>
            <person name="Andronov E.E."/>
            <person name="Pinaev A.G."/>
            <person name="Chizhevskaya E.P."/>
            <person name="Pukhaev A.R."/>
            <person name="Popov K.P."/>
            <person name="Willems A."/>
            <person name="Tikhonovich I.A."/>
        </authorList>
    </citation>
    <scope>NUCLEOTIDE SEQUENCE [LARGE SCALE GENOMIC DNA]</scope>
    <source>
        <strain evidence="1 2">Vaf18</strain>
    </source>
</reference>
<proteinExistence type="predicted"/>
<organism evidence="1 2">
    <name type="scientific">Bosea vaviloviae</name>
    <dbReference type="NCBI Taxonomy" id="1526658"/>
    <lineage>
        <taxon>Bacteria</taxon>
        <taxon>Pseudomonadati</taxon>
        <taxon>Pseudomonadota</taxon>
        <taxon>Alphaproteobacteria</taxon>
        <taxon>Hyphomicrobiales</taxon>
        <taxon>Boseaceae</taxon>
        <taxon>Bosea</taxon>
    </lineage>
</organism>
<dbReference type="Proteomes" id="UP000094969">
    <property type="component" value="Chromosome"/>
</dbReference>
<protein>
    <submittedName>
        <fullName evidence="1">6-hydroxynicotinate reductase</fullName>
    </submittedName>
</protein>
<accession>A0A1D7U5R1</accession>
<dbReference type="OrthoDB" id="9812439at2"/>
<dbReference type="AlphaFoldDB" id="A0A1D7U5R1"/>
<name>A0A1D7U5R1_9HYPH</name>
<dbReference type="STRING" id="1526658.BHK69_21680"/>
<dbReference type="KEGG" id="bvv:BHK69_21680"/>